<dbReference type="Proteomes" id="UP001454036">
    <property type="component" value="Unassembled WGS sequence"/>
</dbReference>
<gene>
    <name evidence="2" type="ORF">LIER_21142</name>
</gene>
<feature type="region of interest" description="Disordered" evidence="1">
    <location>
        <begin position="127"/>
        <end position="158"/>
    </location>
</feature>
<reference evidence="2 3" key="1">
    <citation type="submission" date="2024-01" db="EMBL/GenBank/DDBJ databases">
        <title>The complete chloroplast genome sequence of Lithospermum erythrorhizon: insights into the phylogenetic relationship among Boraginaceae species and the maternal lineages of purple gromwells.</title>
        <authorList>
            <person name="Okada T."/>
            <person name="Watanabe K."/>
        </authorList>
    </citation>
    <scope>NUCLEOTIDE SEQUENCE [LARGE SCALE GENOMIC DNA]</scope>
</reference>
<accession>A0AAV3QS57</accession>
<dbReference type="EMBL" id="BAABME010005514">
    <property type="protein sequence ID" value="GAA0165846.1"/>
    <property type="molecule type" value="Genomic_DNA"/>
</dbReference>
<keyword evidence="3" id="KW-1185">Reference proteome</keyword>
<name>A0AAV3QS57_LITER</name>
<evidence type="ECO:0000313" key="3">
    <source>
        <dbReference type="Proteomes" id="UP001454036"/>
    </source>
</evidence>
<comment type="caution">
    <text evidence="2">The sequence shown here is derived from an EMBL/GenBank/DDBJ whole genome shotgun (WGS) entry which is preliminary data.</text>
</comment>
<dbReference type="AlphaFoldDB" id="A0AAV3QS57"/>
<proteinExistence type="predicted"/>
<feature type="compositionally biased region" description="Basic and acidic residues" evidence="1">
    <location>
        <begin position="141"/>
        <end position="153"/>
    </location>
</feature>
<evidence type="ECO:0000256" key="1">
    <source>
        <dbReference type="SAM" id="MobiDB-lite"/>
    </source>
</evidence>
<sequence>MLVDTGSLADILYLQAYDQLGLPRKHLKPNYNGESLFHGRDILDSSYNGLIGRPLLNALRAVVSPLQLKMKFPTSGGIGEISRDQKKARVCYQLSIPRGTSLDTPPRQKRSMESRAPIMKVQEVAKDNDPKKRANIMKVQETSKDNDPKERASGKHGKPHKELELVPFRVDQKAKTFRIGTKLPFIHRKELIHLVREFEEVFAWGPEDMPGVDAELSLHRLHIDSSFRPVKQKTRNFSDEKNLAIQKEIEELVKADAIREL</sequence>
<protein>
    <submittedName>
        <fullName evidence="2">Uncharacterized protein</fullName>
    </submittedName>
</protein>
<evidence type="ECO:0000313" key="2">
    <source>
        <dbReference type="EMBL" id="GAA0165846.1"/>
    </source>
</evidence>
<organism evidence="2 3">
    <name type="scientific">Lithospermum erythrorhizon</name>
    <name type="common">Purple gromwell</name>
    <name type="synonym">Lithospermum officinale var. erythrorhizon</name>
    <dbReference type="NCBI Taxonomy" id="34254"/>
    <lineage>
        <taxon>Eukaryota</taxon>
        <taxon>Viridiplantae</taxon>
        <taxon>Streptophyta</taxon>
        <taxon>Embryophyta</taxon>
        <taxon>Tracheophyta</taxon>
        <taxon>Spermatophyta</taxon>
        <taxon>Magnoliopsida</taxon>
        <taxon>eudicotyledons</taxon>
        <taxon>Gunneridae</taxon>
        <taxon>Pentapetalae</taxon>
        <taxon>asterids</taxon>
        <taxon>lamiids</taxon>
        <taxon>Boraginales</taxon>
        <taxon>Boraginaceae</taxon>
        <taxon>Boraginoideae</taxon>
        <taxon>Lithospermeae</taxon>
        <taxon>Lithospermum</taxon>
    </lineage>
</organism>